<organism evidence="2 3">
    <name type="scientific">Blattamonas nauphoetae</name>
    <dbReference type="NCBI Taxonomy" id="2049346"/>
    <lineage>
        <taxon>Eukaryota</taxon>
        <taxon>Metamonada</taxon>
        <taxon>Preaxostyla</taxon>
        <taxon>Oxymonadida</taxon>
        <taxon>Blattamonas</taxon>
    </lineage>
</organism>
<dbReference type="EMBL" id="JARBJD010000438">
    <property type="protein sequence ID" value="KAK2942057.1"/>
    <property type="molecule type" value="Genomic_DNA"/>
</dbReference>
<dbReference type="Proteomes" id="UP001281761">
    <property type="component" value="Unassembled WGS sequence"/>
</dbReference>
<protein>
    <submittedName>
        <fullName evidence="2">Uncharacterized protein</fullName>
    </submittedName>
</protein>
<feature type="region of interest" description="Disordered" evidence="1">
    <location>
        <begin position="53"/>
        <end position="88"/>
    </location>
</feature>
<sequence>MHLKHALPSTIEVQTSAVLHSELDLTHDITKITSGSGEKGRVCPYTQLPSVPPQPFTQLPSVPPQPPRPPLAHLIPNSPPSSSTHLPPIDHLFPSATTELPSSSLRLPPLILSSALSILTVSYMHIVVFTSQLTLS</sequence>
<evidence type="ECO:0000313" key="2">
    <source>
        <dbReference type="EMBL" id="KAK2942057.1"/>
    </source>
</evidence>
<reference evidence="2 3" key="1">
    <citation type="journal article" date="2022" name="bioRxiv">
        <title>Genomics of Preaxostyla Flagellates Illuminates Evolutionary Transitions and the Path Towards Mitochondrial Loss.</title>
        <authorList>
            <person name="Novak L.V.F."/>
            <person name="Treitli S.C."/>
            <person name="Pyrih J."/>
            <person name="Halakuc P."/>
            <person name="Pipaliya S.V."/>
            <person name="Vacek V."/>
            <person name="Brzon O."/>
            <person name="Soukal P."/>
            <person name="Eme L."/>
            <person name="Dacks J.B."/>
            <person name="Karnkowska A."/>
            <person name="Elias M."/>
            <person name="Hampl V."/>
        </authorList>
    </citation>
    <scope>NUCLEOTIDE SEQUENCE [LARGE SCALE GENOMIC DNA]</scope>
    <source>
        <strain evidence="2">NAU3</strain>
        <tissue evidence="2">Gut</tissue>
    </source>
</reference>
<proteinExistence type="predicted"/>
<accession>A0ABQ9WTK4</accession>
<keyword evidence="3" id="KW-1185">Reference proteome</keyword>
<evidence type="ECO:0000313" key="3">
    <source>
        <dbReference type="Proteomes" id="UP001281761"/>
    </source>
</evidence>
<evidence type="ECO:0000256" key="1">
    <source>
        <dbReference type="SAM" id="MobiDB-lite"/>
    </source>
</evidence>
<comment type="caution">
    <text evidence="2">The sequence shown here is derived from an EMBL/GenBank/DDBJ whole genome shotgun (WGS) entry which is preliminary data.</text>
</comment>
<name>A0ABQ9WTK4_9EUKA</name>
<feature type="compositionally biased region" description="Pro residues" evidence="1">
    <location>
        <begin position="53"/>
        <end position="70"/>
    </location>
</feature>
<gene>
    <name evidence="2" type="ORF">BLNAU_23022</name>
</gene>